<evidence type="ECO:0000256" key="5">
    <source>
        <dbReference type="SAM" id="MobiDB-lite"/>
    </source>
</evidence>
<feature type="region of interest" description="Disordered" evidence="5">
    <location>
        <begin position="49"/>
        <end position="79"/>
    </location>
</feature>
<evidence type="ECO:0000313" key="7">
    <source>
        <dbReference type="EMBL" id="OZJ02988.1"/>
    </source>
</evidence>
<evidence type="ECO:0000259" key="6">
    <source>
        <dbReference type="PROSITE" id="PS51886"/>
    </source>
</evidence>
<keyword evidence="8" id="KW-1185">Reference proteome</keyword>
<name>A0A261XXD6_9FUNG</name>
<comment type="subcellular location">
    <subcellularLocation>
        <location evidence="1">Mitochondrion</location>
    </subcellularLocation>
</comment>
<dbReference type="GO" id="GO:0005739">
    <property type="term" value="C:mitochondrion"/>
    <property type="evidence" value="ECO:0007669"/>
    <property type="project" value="UniProtKB-SubCell"/>
</dbReference>
<dbReference type="Pfam" id="PF07534">
    <property type="entry name" value="TLD"/>
    <property type="match status" value="1"/>
</dbReference>
<dbReference type="OrthoDB" id="26679at2759"/>
<dbReference type="InterPro" id="IPR006571">
    <property type="entry name" value="TLDc_dom"/>
</dbReference>
<dbReference type="PROSITE" id="PS51886">
    <property type="entry name" value="TLDC"/>
    <property type="match status" value="1"/>
</dbReference>
<dbReference type="GO" id="GO:0005634">
    <property type="term" value="C:nucleus"/>
    <property type="evidence" value="ECO:0007669"/>
    <property type="project" value="TreeGrafter"/>
</dbReference>
<comment type="similarity">
    <text evidence="2">Belongs to the OXR1 family.</text>
</comment>
<feature type="compositionally biased region" description="Basic and acidic residues" evidence="5">
    <location>
        <begin position="51"/>
        <end position="67"/>
    </location>
</feature>
<feature type="domain" description="TLDc" evidence="6">
    <location>
        <begin position="81"/>
        <end position="247"/>
    </location>
</feature>
<organism evidence="7 8">
    <name type="scientific">Bifiguratus adelaidae</name>
    <dbReference type="NCBI Taxonomy" id="1938954"/>
    <lineage>
        <taxon>Eukaryota</taxon>
        <taxon>Fungi</taxon>
        <taxon>Fungi incertae sedis</taxon>
        <taxon>Mucoromycota</taxon>
        <taxon>Mucoromycotina</taxon>
        <taxon>Endogonomycetes</taxon>
        <taxon>Endogonales</taxon>
        <taxon>Endogonales incertae sedis</taxon>
        <taxon>Bifiguratus</taxon>
    </lineage>
</organism>
<protein>
    <recommendedName>
        <fullName evidence="4">Oxidation resistance protein 1</fullName>
    </recommendedName>
</protein>
<comment type="caution">
    <text evidence="7">The sequence shown here is derived from an EMBL/GenBank/DDBJ whole genome shotgun (WGS) entry which is preliminary data.</text>
</comment>
<accession>A0A261XXD6</accession>
<evidence type="ECO:0000256" key="4">
    <source>
        <dbReference type="ARBA" id="ARBA00040604"/>
    </source>
</evidence>
<evidence type="ECO:0000256" key="1">
    <source>
        <dbReference type="ARBA" id="ARBA00004173"/>
    </source>
</evidence>
<evidence type="ECO:0000256" key="2">
    <source>
        <dbReference type="ARBA" id="ARBA00009540"/>
    </source>
</evidence>
<dbReference type="SMART" id="SM00584">
    <property type="entry name" value="TLDc"/>
    <property type="match status" value="1"/>
</dbReference>
<dbReference type="GO" id="GO:0006979">
    <property type="term" value="P:response to oxidative stress"/>
    <property type="evidence" value="ECO:0007669"/>
    <property type="project" value="TreeGrafter"/>
</dbReference>
<evidence type="ECO:0000313" key="8">
    <source>
        <dbReference type="Proteomes" id="UP000242875"/>
    </source>
</evidence>
<dbReference type="PANTHER" id="PTHR23354:SF62">
    <property type="entry name" value="MUSTARD, ISOFORM V"/>
    <property type="match status" value="1"/>
</dbReference>
<dbReference type="Proteomes" id="UP000242875">
    <property type="component" value="Unassembled WGS sequence"/>
</dbReference>
<gene>
    <name evidence="7" type="ORF">BZG36_03138</name>
</gene>
<sequence length="248" mass="27807">MVYVKQLWKGFTGPDLSRESISSAPASSLDLRELTIDYDSDSDVIVLGSRPDNEKQSLKSNVEEGKQKPPTLLGRDPTTDPVIDVNMATQLRPFLPPRFKQASKWKLLYSLDQHGISLTTLYHKAKVKGPQILAIKDDNDDVFGAFLNESLRPSPTYYGTGESFLWKVIGSNENSRVKIYPWTGRNEYMILCDPGFIGVGGGDGKFGLWLHANLETGHSESCQTFNNELLSRQPDFTCVELEVWAFEI</sequence>
<dbReference type="AlphaFoldDB" id="A0A261XXD6"/>
<keyword evidence="3" id="KW-0496">Mitochondrion</keyword>
<evidence type="ECO:0000256" key="3">
    <source>
        <dbReference type="ARBA" id="ARBA00023128"/>
    </source>
</evidence>
<reference evidence="7 8" key="1">
    <citation type="journal article" date="2017" name="Mycologia">
        <title>Bifiguratus adelaidae, gen. et sp. nov., a new member of Mucoromycotina in endophytic and soil-dwelling habitats.</title>
        <authorList>
            <person name="Torres-Cruz T.J."/>
            <person name="Billingsley Tobias T.L."/>
            <person name="Almatruk M."/>
            <person name="Hesse C."/>
            <person name="Kuske C.R."/>
            <person name="Desiro A."/>
            <person name="Benucci G.M."/>
            <person name="Bonito G."/>
            <person name="Stajich J.E."/>
            <person name="Dunlap C."/>
            <person name="Arnold A.E."/>
            <person name="Porras-Alfaro A."/>
        </authorList>
    </citation>
    <scope>NUCLEOTIDE SEQUENCE [LARGE SCALE GENOMIC DNA]</scope>
    <source>
        <strain evidence="7 8">AZ0501</strain>
    </source>
</reference>
<dbReference type="PANTHER" id="PTHR23354">
    <property type="entry name" value="NUCLEOLAR PROTEIN 7/ESTROGEN RECEPTOR COACTIVATOR-RELATED"/>
    <property type="match status" value="1"/>
</dbReference>
<dbReference type="EMBL" id="MVBO01000112">
    <property type="protein sequence ID" value="OZJ02988.1"/>
    <property type="molecule type" value="Genomic_DNA"/>
</dbReference>
<proteinExistence type="inferred from homology"/>